<evidence type="ECO:0000313" key="5">
    <source>
        <dbReference type="Proteomes" id="UP001153954"/>
    </source>
</evidence>
<reference evidence="4" key="1">
    <citation type="submission" date="2022-03" db="EMBL/GenBank/DDBJ databases">
        <authorList>
            <person name="Tunstrom K."/>
        </authorList>
    </citation>
    <scope>NUCLEOTIDE SEQUENCE</scope>
</reference>
<comment type="caution">
    <text evidence="4">The sequence shown here is derived from an EMBL/GenBank/DDBJ whole genome shotgun (WGS) entry which is preliminary data.</text>
</comment>
<evidence type="ECO:0000259" key="3">
    <source>
        <dbReference type="PROSITE" id="PS50158"/>
    </source>
</evidence>
<feature type="region of interest" description="Disordered" evidence="2">
    <location>
        <begin position="331"/>
        <end position="355"/>
    </location>
</feature>
<dbReference type="InterPro" id="IPR036875">
    <property type="entry name" value="Znf_CCHC_sf"/>
</dbReference>
<accession>A0AAU9TII3</accession>
<feature type="domain" description="CCHC-type" evidence="3">
    <location>
        <begin position="306"/>
        <end position="321"/>
    </location>
</feature>
<name>A0AAU9TII3_EUPED</name>
<feature type="compositionally biased region" description="Low complexity" evidence="2">
    <location>
        <begin position="341"/>
        <end position="355"/>
    </location>
</feature>
<gene>
    <name evidence="4" type="ORF">EEDITHA_LOCUS3014</name>
</gene>
<dbReference type="PROSITE" id="PS50158">
    <property type="entry name" value="ZF_CCHC"/>
    <property type="match status" value="1"/>
</dbReference>
<keyword evidence="1" id="KW-0863">Zinc-finger</keyword>
<dbReference type="Proteomes" id="UP001153954">
    <property type="component" value="Unassembled WGS sequence"/>
</dbReference>
<protein>
    <recommendedName>
        <fullName evidence="3">CCHC-type domain-containing protein</fullName>
    </recommendedName>
</protein>
<keyword evidence="5" id="KW-1185">Reference proteome</keyword>
<dbReference type="AlphaFoldDB" id="A0AAU9TII3"/>
<dbReference type="EMBL" id="CAKOGL010000005">
    <property type="protein sequence ID" value="CAH2086666.1"/>
    <property type="molecule type" value="Genomic_DNA"/>
</dbReference>
<dbReference type="SUPFAM" id="SSF57756">
    <property type="entry name" value="Retrovirus zinc finger-like domains"/>
    <property type="match status" value="1"/>
</dbReference>
<evidence type="ECO:0000256" key="1">
    <source>
        <dbReference type="PROSITE-ProRule" id="PRU00047"/>
    </source>
</evidence>
<dbReference type="GO" id="GO:0008270">
    <property type="term" value="F:zinc ion binding"/>
    <property type="evidence" value="ECO:0007669"/>
    <property type="project" value="UniProtKB-KW"/>
</dbReference>
<sequence length="355" mass="39916">MPRSSKNIRSNRARERSPSPGLHRQLRTIITRLNALEDSSRLGAASVSDGQPRVEPCGSEGRVVLPRVVSTPTRASTTPPAPTPAPQVLTADCVEAEVANKIVRAIDGLTRVRSNNTYISNFDPSLNDINVWCDEVDHVRVINQWGDRECLSYIGNCLKGDARVWLNEWVTNDRSWSNFKREFKPLCPRKVDVANILFEVMKTDSNNYPTYAEYARRSLLRLRIVNGLSDELISAIVIRGIVDPQIRAAATNARLLPNDLVEFFSIYVKPSQTKFNNTSRPVLSHFRNTQSHQLRKREHSSNQISCYLCGFFGHKQVNCPKRVKCTSAVNDKPTTPKAHVSSSQQKSNSSSFVRN</sequence>
<proteinExistence type="predicted"/>
<evidence type="ECO:0000313" key="4">
    <source>
        <dbReference type="EMBL" id="CAH2086666.1"/>
    </source>
</evidence>
<organism evidence="4 5">
    <name type="scientific">Euphydryas editha</name>
    <name type="common">Edith's checkerspot</name>
    <dbReference type="NCBI Taxonomy" id="104508"/>
    <lineage>
        <taxon>Eukaryota</taxon>
        <taxon>Metazoa</taxon>
        <taxon>Ecdysozoa</taxon>
        <taxon>Arthropoda</taxon>
        <taxon>Hexapoda</taxon>
        <taxon>Insecta</taxon>
        <taxon>Pterygota</taxon>
        <taxon>Neoptera</taxon>
        <taxon>Endopterygota</taxon>
        <taxon>Lepidoptera</taxon>
        <taxon>Glossata</taxon>
        <taxon>Ditrysia</taxon>
        <taxon>Papilionoidea</taxon>
        <taxon>Nymphalidae</taxon>
        <taxon>Nymphalinae</taxon>
        <taxon>Euphydryas</taxon>
    </lineage>
</organism>
<dbReference type="InterPro" id="IPR001878">
    <property type="entry name" value="Znf_CCHC"/>
</dbReference>
<evidence type="ECO:0000256" key="2">
    <source>
        <dbReference type="SAM" id="MobiDB-lite"/>
    </source>
</evidence>
<feature type="compositionally biased region" description="Polar residues" evidence="2">
    <location>
        <begin position="1"/>
        <end position="10"/>
    </location>
</feature>
<keyword evidence="1" id="KW-0862">Zinc</keyword>
<keyword evidence="1" id="KW-0479">Metal-binding</keyword>
<dbReference type="GO" id="GO:0003676">
    <property type="term" value="F:nucleic acid binding"/>
    <property type="evidence" value="ECO:0007669"/>
    <property type="project" value="InterPro"/>
</dbReference>
<feature type="region of interest" description="Disordered" evidence="2">
    <location>
        <begin position="1"/>
        <end position="24"/>
    </location>
</feature>